<protein>
    <submittedName>
        <fullName evidence="5">Uncharacterized protein</fullName>
    </submittedName>
</protein>
<gene>
    <name evidence="5" type="ORF">QTJ16_003621</name>
</gene>
<keyword evidence="6" id="KW-1185">Reference proteome</keyword>
<dbReference type="EMBL" id="JAUBYV010000005">
    <property type="protein sequence ID" value="KAK2626446.1"/>
    <property type="molecule type" value="Genomic_DNA"/>
</dbReference>
<dbReference type="GO" id="GO:0005743">
    <property type="term" value="C:mitochondrial inner membrane"/>
    <property type="evidence" value="ECO:0007669"/>
    <property type="project" value="InterPro"/>
</dbReference>
<evidence type="ECO:0000313" key="6">
    <source>
        <dbReference type="Proteomes" id="UP001285354"/>
    </source>
</evidence>
<dbReference type="InterPro" id="IPR048400">
    <property type="entry name" value="SLS1_N"/>
</dbReference>
<proteinExistence type="predicted"/>
<dbReference type="Pfam" id="PF20776">
    <property type="entry name" value="SLS1_N"/>
    <property type="match status" value="1"/>
</dbReference>
<feature type="region of interest" description="Disordered" evidence="1">
    <location>
        <begin position="464"/>
        <end position="507"/>
    </location>
</feature>
<reference evidence="5" key="1">
    <citation type="submission" date="2023-06" db="EMBL/GenBank/DDBJ databases">
        <title>Draft genome of Marssonina rosae.</title>
        <authorList>
            <person name="Cheng Q."/>
        </authorList>
    </citation>
    <scope>NUCLEOTIDE SEQUENCE</scope>
    <source>
        <strain evidence="5">R4</strain>
    </source>
</reference>
<name>A0AAD9WEN0_9HELO</name>
<feature type="compositionally biased region" description="Polar residues" evidence="1">
    <location>
        <begin position="483"/>
        <end position="492"/>
    </location>
</feature>
<evidence type="ECO:0000313" key="5">
    <source>
        <dbReference type="EMBL" id="KAK2626446.1"/>
    </source>
</evidence>
<feature type="region of interest" description="Disordered" evidence="1">
    <location>
        <begin position="23"/>
        <end position="70"/>
    </location>
</feature>
<feature type="domain" description="SLS1 first KH" evidence="2">
    <location>
        <begin position="266"/>
        <end position="334"/>
    </location>
</feature>
<dbReference type="Proteomes" id="UP001285354">
    <property type="component" value="Unassembled WGS sequence"/>
</dbReference>
<comment type="caution">
    <text evidence="5">The sequence shown here is derived from an EMBL/GenBank/DDBJ whole genome shotgun (WGS) entry which is preliminary data.</text>
</comment>
<feature type="compositionally biased region" description="Basic and acidic residues" evidence="1">
    <location>
        <begin position="39"/>
        <end position="48"/>
    </location>
</feature>
<evidence type="ECO:0000259" key="2">
    <source>
        <dbReference type="Pfam" id="PF14611"/>
    </source>
</evidence>
<dbReference type="InterPro" id="IPR048401">
    <property type="entry name" value="SLS1_C"/>
</dbReference>
<feature type="domain" description="SLS1 N-terminal" evidence="3">
    <location>
        <begin position="140"/>
        <end position="258"/>
    </location>
</feature>
<sequence length="872" mass="98178">MIVRPGRAPHICLRCKNSLAKRPTGAASQVASQSTDSTHQNHLDKAAEAQDDGESYTSTQNLEGDVAKTDRFHGFRGMKKEEYREALKNEKTLGERAKVIVLRDSLLSLYNLGENQGRLPIQEAAHIDILGRLAEERGLVGQTEVDHNIDELRPTTGRQTWEEINELVRNMQEGFTMTQLNNYIEKFKQRRESERPEQEWIARKKDAGIMRVTPWVPGVSEAQDKFDHDILRGYLLESHTIKQRSIMRLLRECWMLYIPDLADGIGQFEVEFRKEDLELFLVGRTSVLDNIQSSYLNGEGEKLEAFRSRKVVRVTSPHVKKPFIVQEFEEALKRSRREHLNLACLVPPGDSKLTHRRVMRWMEKFFDSSTLQSLGELTNTSIVEGHRGALIISCIDDKEQALVSGVDVARRVLLSSCETAGRVERRLACESSSDKDGAFISTTIPDSLPWRHRLRDWVRWTAPTGKDERLPTTSDPEPAVQTAIRTSTSSPEVNGPQKVNVDKPSSSTSTAHAYWSDEYSTNISSVLGKVLHSSLARPPAPLGLVGFNQIHTFAAQAPNTSRIINKARLRMRGKGETTETLVLRFLPNPFHVVTHLAKGKYAKKRPFRKRPMGADAMTAFPAIEIRLFIDRQSKEEPKLKDVLAIVHEGTTDVMLPHNNIDLRFQQRTTCQMTPSGISKVITQYLEKCNFALRGRDSLQFPPSVKIPISKHLCRGAGFGLLGQELDFGGNEIMSQDVRDVPYLFAGLEIQRSLAFDYKDWVILYCSVEAGKAGGRRTELKLRPIRSGKIVDEKQFIDMAYQLAKEAGEPDLASTTGLKVGIRTVKGVPVRRVGSRKKPESEGFRLFDKVALDQTGSTVNWDDDEPGSSEDEG</sequence>
<evidence type="ECO:0000259" key="4">
    <source>
        <dbReference type="Pfam" id="PF20778"/>
    </source>
</evidence>
<dbReference type="AlphaFoldDB" id="A0AAD9WEN0"/>
<feature type="domain" description="SLS1 C-terminal" evidence="4">
    <location>
        <begin position="446"/>
        <end position="802"/>
    </location>
</feature>
<evidence type="ECO:0000259" key="3">
    <source>
        <dbReference type="Pfam" id="PF20776"/>
    </source>
</evidence>
<organism evidence="5 6">
    <name type="scientific">Diplocarpon rosae</name>
    <dbReference type="NCBI Taxonomy" id="946125"/>
    <lineage>
        <taxon>Eukaryota</taxon>
        <taxon>Fungi</taxon>
        <taxon>Dikarya</taxon>
        <taxon>Ascomycota</taxon>
        <taxon>Pezizomycotina</taxon>
        <taxon>Leotiomycetes</taxon>
        <taxon>Helotiales</taxon>
        <taxon>Drepanopezizaceae</taxon>
        <taxon>Diplocarpon</taxon>
    </lineage>
</organism>
<dbReference type="Pfam" id="PF20778">
    <property type="entry name" value="SLS1_C"/>
    <property type="match status" value="1"/>
</dbReference>
<dbReference type="Pfam" id="PF14611">
    <property type="entry name" value="KH_SLS1_1"/>
    <property type="match status" value="1"/>
</dbReference>
<dbReference type="InterPro" id="IPR032741">
    <property type="entry name" value="Sls1_KH-1"/>
</dbReference>
<accession>A0AAD9WEN0</accession>
<feature type="compositionally biased region" description="Polar residues" evidence="1">
    <location>
        <begin position="26"/>
        <end position="38"/>
    </location>
</feature>
<evidence type="ECO:0000256" key="1">
    <source>
        <dbReference type="SAM" id="MobiDB-lite"/>
    </source>
</evidence>